<proteinExistence type="predicted"/>
<dbReference type="Pfam" id="PF14350">
    <property type="entry name" value="Beta_protein"/>
    <property type="match status" value="1"/>
</dbReference>
<gene>
    <name evidence="1" type="ORF">EXT50_12215</name>
    <name evidence="2" type="ORF">EXT53_12215</name>
</gene>
<comment type="caution">
    <text evidence="2">The sequence shown here is derived from an EMBL/GenBank/DDBJ whole genome shotgun (WGS) entry which is preliminary data.</text>
</comment>
<organism evidence="2 4">
    <name type="scientific">Pectobacterium polaris</name>
    <dbReference type="NCBI Taxonomy" id="2042057"/>
    <lineage>
        <taxon>Bacteria</taxon>
        <taxon>Pseudomonadati</taxon>
        <taxon>Pseudomonadota</taxon>
        <taxon>Gammaproteobacteria</taxon>
        <taxon>Enterobacterales</taxon>
        <taxon>Pectobacteriaceae</taxon>
        <taxon>Pectobacterium</taxon>
    </lineage>
</organism>
<dbReference type="AlphaFoldDB" id="A0AAW5GG99"/>
<evidence type="ECO:0008006" key="5">
    <source>
        <dbReference type="Google" id="ProtNLM"/>
    </source>
</evidence>
<sequence>MQPKYIPILKAKKGEFEAIDNLQSNHQVMKHMLPIFEIPILTKKQRKSKKYAEVKNPVEFFLNNCALSLSESMRGHDMGLDISRWAPNSSIESGEHVLSHLIGALAKYSGNIIPVVGYDRWEDDEYSTTLKVISQSQSEFIIRLNSFAFEDMIEEDPFFETLDDIISSLDLMPEQCSVLLDFEDVTKVSIVDLNEKLQRAISALTHYNFKFLTIAGSSIAGDINGMVPEKNSQGIVIRKEVKVWKAFKKFHPSLNLIFGDYGIVSPTVSDEIIAPNANGKIRYTIDDSLFVVRGYSRATGKKGSQMQDLSKVLVSTSHYKGREFSWGDKMIDECANEKFVGSTTNWVSIDTTHHATHVVSEIREFEFGIQHQREFQN</sequence>
<name>A0AAW5GG99_9GAMM</name>
<evidence type="ECO:0000313" key="2">
    <source>
        <dbReference type="EMBL" id="MCL6369327.1"/>
    </source>
</evidence>
<evidence type="ECO:0000313" key="4">
    <source>
        <dbReference type="Proteomes" id="UP001057360"/>
    </source>
</evidence>
<keyword evidence="3" id="KW-1185">Reference proteome</keyword>
<reference evidence="2" key="1">
    <citation type="submission" date="2019-02" db="EMBL/GenBank/DDBJ databases">
        <title>New Zealand Erwinia strains with phe-tRNA free attachment sites.</title>
        <authorList>
            <person name="Nunes-Leite L."/>
            <person name="Pitman A.R."/>
        </authorList>
    </citation>
    <scope>NUCLEOTIDE SEQUENCE</scope>
    <source>
        <strain evidence="2">Ec-140</strain>
        <strain evidence="1">Ec-143</strain>
    </source>
</reference>
<dbReference type="EMBL" id="SGPY01000005">
    <property type="protein sequence ID" value="MCL6369327.1"/>
    <property type="molecule type" value="Genomic_DNA"/>
</dbReference>
<dbReference type="InterPro" id="IPR025683">
    <property type="entry name" value="Protein_beta"/>
</dbReference>
<accession>A0AAW5GG99</accession>
<dbReference type="RefSeq" id="WP_174866207.1">
    <property type="nucleotide sequence ID" value="NZ_CABFUY010000004.1"/>
</dbReference>
<dbReference type="Proteomes" id="UP001057360">
    <property type="component" value="Unassembled WGS sequence"/>
</dbReference>
<dbReference type="EMBL" id="SGPX01000005">
    <property type="protein sequence ID" value="MCL6351929.1"/>
    <property type="molecule type" value="Genomic_DNA"/>
</dbReference>
<protein>
    <recommendedName>
        <fullName evidence="5">Beta protein</fullName>
    </recommendedName>
</protein>
<dbReference type="Proteomes" id="UP001055618">
    <property type="component" value="Unassembled WGS sequence"/>
</dbReference>
<evidence type="ECO:0000313" key="1">
    <source>
        <dbReference type="EMBL" id="MCL6351929.1"/>
    </source>
</evidence>
<evidence type="ECO:0000313" key="3">
    <source>
        <dbReference type="Proteomes" id="UP001055618"/>
    </source>
</evidence>